<sequence>MRKIYILLILLTLGVTGMAYLYFSNLNKETSASDNSLNIVSASAPIIFTFENDKSFYEILSGQQITDNILGEEKSKLLGALRENIVKNNNINQLIEGEKIVVGFLPGEDNKVDFVMATQTKKAQLDLALFTKLNVSLKKEGNFHEVNFGDSVKFYLAINQKSILISNSLKALSQISSIDKTKKNGFAEYIKQNIRVNKNTLANIYIDYAKLPLLLKNILNTNLTGELSIFNKQDTYASLSYNFGSDKLLLNGYTDIQNSQNYFKLFVDQKEQKINIDQLFPEQTANYTVLAIDDYQKWSSALKNLQKEQKEDIKISEQYEAISEKYRIDISQTFPRYFNKQLAILQLNSGEKIGIIEIKNGDKLGQLLLDLSSDYAPDIRIFKEANLLASFFGEPFKKFERPFYTIIDNHFVVANYASTLQVFLNSYKNDHSLVSTQTYAHFKDQTSSTATIAFYINNKNSSDIFGRNLKPAYYKQYRSTKGIKEYSSFGYQLSADNGKFMSNIVLLKNQTKIEIDSLKNN</sequence>
<gene>
    <name evidence="1" type="ORF">E6A44_019920</name>
</gene>
<accession>A0ABW9JBB2</accession>
<organism evidence="1 2">
    <name type="scientific">Pedobacter ureilyticus</name>
    <dbReference type="NCBI Taxonomy" id="1393051"/>
    <lineage>
        <taxon>Bacteria</taxon>
        <taxon>Pseudomonadati</taxon>
        <taxon>Bacteroidota</taxon>
        <taxon>Sphingobacteriia</taxon>
        <taxon>Sphingobacteriales</taxon>
        <taxon>Sphingobacteriaceae</taxon>
        <taxon>Pedobacter</taxon>
    </lineage>
</organism>
<dbReference type="EMBL" id="SSHJ02000011">
    <property type="protein sequence ID" value="MFN0257863.1"/>
    <property type="molecule type" value="Genomic_DNA"/>
</dbReference>
<evidence type="ECO:0008006" key="3">
    <source>
        <dbReference type="Google" id="ProtNLM"/>
    </source>
</evidence>
<dbReference type="Proteomes" id="UP001517247">
    <property type="component" value="Unassembled WGS sequence"/>
</dbReference>
<evidence type="ECO:0000313" key="1">
    <source>
        <dbReference type="EMBL" id="MFN0257863.1"/>
    </source>
</evidence>
<name>A0ABW9JBB2_9SPHI</name>
<evidence type="ECO:0000313" key="2">
    <source>
        <dbReference type="Proteomes" id="UP001517247"/>
    </source>
</evidence>
<reference evidence="1 2" key="1">
    <citation type="submission" date="2024-12" db="EMBL/GenBank/DDBJ databases">
        <authorList>
            <person name="Hu S."/>
        </authorList>
    </citation>
    <scope>NUCLEOTIDE SEQUENCE [LARGE SCALE GENOMIC DNA]</scope>
    <source>
        <strain evidence="1 2">THG-T11</strain>
    </source>
</reference>
<proteinExistence type="predicted"/>
<comment type="caution">
    <text evidence="1">The sequence shown here is derived from an EMBL/GenBank/DDBJ whole genome shotgun (WGS) entry which is preliminary data.</text>
</comment>
<protein>
    <recommendedName>
        <fullName evidence="3">DUF3352 domain-containing protein</fullName>
    </recommendedName>
</protein>
<keyword evidence="2" id="KW-1185">Reference proteome</keyword>
<dbReference type="RefSeq" id="WP_138724938.1">
    <property type="nucleotide sequence ID" value="NZ_SSHJ02000011.1"/>
</dbReference>